<comment type="catalytic activity">
    <reaction evidence="9 10">
        <text>L-glutamyl-tRNA(Gln) + L-glutamine + ATP + H2O = L-glutaminyl-tRNA(Gln) + L-glutamate + ADP + phosphate + H(+)</text>
        <dbReference type="Rhea" id="RHEA:17521"/>
        <dbReference type="Rhea" id="RHEA-COMP:9681"/>
        <dbReference type="Rhea" id="RHEA-COMP:9684"/>
        <dbReference type="ChEBI" id="CHEBI:15377"/>
        <dbReference type="ChEBI" id="CHEBI:15378"/>
        <dbReference type="ChEBI" id="CHEBI:29985"/>
        <dbReference type="ChEBI" id="CHEBI:30616"/>
        <dbReference type="ChEBI" id="CHEBI:43474"/>
        <dbReference type="ChEBI" id="CHEBI:58359"/>
        <dbReference type="ChEBI" id="CHEBI:78520"/>
        <dbReference type="ChEBI" id="CHEBI:78521"/>
        <dbReference type="ChEBI" id="CHEBI:456216"/>
        <dbReference type="EC" id="6.3.5.7"/>
    </reaction>
</comment>
<comment type="subunit">
    <text evidence="2 10">Heterotrimer of A, B and C subunits.</text>
</comment>
<dbReference type="SUPFAM" id="SSF75304">
    <property type="entry name" value="Amidase signature (AS) enzymes"/>
    <property type="match status" value="1"/>
</dbReference>
<dbReference type="EC" id="6.3.5.7" evidence="3 10"/>
<dbReference type="Gene3D" id="3.90.1300.10">
    <property type="entry name" value="Amidase signature (AS) domain"/>
    <property type="match status" value="1"/>
</dbReference>
<reference evidence="14" key="1">
    <citation type="submission" date="2023-07" db="EMBL/GenBank/DDBJ databases">
        <title>Whole genome sequence analysis of rice epiphytic Sphingomonas sanguinis OsEp_Plm_15B2.</title>
        <authorList>
            <person name="Sahu K.P."/>
            <person name="Asharani P."/>
            <person name="Reddy B."/>
            <person name="Kumar A."/>
        </authorList>
    </citation>
    <scope>NUCLEOTIDE SEQUENCE [LARGE SCALE GENOMIC DNA]</scope>
    <source>
        <strain evidence="14">OsEp_Plm_15B2</strain>
    </source>
</reference>
<dbReference type="InterPro" id="IPR020556">
    <property type="entry name" value="Amidase_CS"/>
</dbReference>
<feature type="active site" description="Charge relay system" evidence="10">
    <location>
        <position position="159"/>
    </location>
</feature>
<keyword evidence="8 10" id="KW-0648">Protein biosynthesis</keyword>
<evidence type="ECO:0000256" key="4">
    <source>
        <dbReference type="ARBA" id="ARBA00014428"/>
    </source>
</evidence>
<dbReference type="Pfam" id="PF01425">
    <property type="entry name" value="Amidase"/>
    <property type="match status" value="1"/>
</dbReference>
<organism evidence="13 14">
    <name type="scientific">Sphingomonas sanguinis</name>
    <dbReference type="NCBI Taxonomy" id="33051"/>
    <lineage>
        <taxon>Bacteria</taxon>
        <taxon>Pseudomonadati</taxon>
        <taxon>Pseudomonadota</taxon>
        <taxon>Alphaproteobacteria</taxon>
        <taxon>Sphingomonadales</taxon>
        <taxon>Sphingomonadaceae</taxon>
        <taxon>Sphingomonas</taxon>
    </lineage>
</organism>
<dbReference type="RefSeq" id="WP_322539545.1">
    <property type="nucleotide sequence ID" value="NZ_JAOBTW010000010.1"/>
</dbReference>
<feature type="region of interest" description="Disordered" evidence="11">
    <location>
        <begin position="149"/>
        <end position="184"/>
    </location>
</feature>
<evidence type="ECO:0000256" key="1">
    <source>
        <dbReference type="ARBA" id="ARBA00008069"/>
    </source>
</evidence>
<dbReference type="PANTHER" id="PTHR11895">
    <property type="entry name" value="TRANSAMIDASE"/>
    <property type="match status" value="1"/>
</dbReference>
<feature type="active site" description="Charge relay system" evidence="10">
    <location>
        <position position="79"/>
    </location>
</feature>
<keyword evidence="14" id="KW-1185">Reference proteome</keyword>
<dbReference type="Proteomes" id="UP001292182">
    <property type="component" value="Unassembled WGS sequence"/>
</dbReference>
<name>A0ABU5LRS6_9SPHN</name>
<feature type="compositionally biased region" description="Low complexity" evidence="11">
    <location>
        <begin position="151"/>
        <end position="172"/>
    </location>
</feature>
<comment type="caution">
    <text evidence="13">The sequence shown here is derived from an EMBL/GenBank/DDBJ whole genome shotgun (WGS) entry which is preliminary data.</text>
</comment>
<keyword evidence="6 10" id="KW-0547">Nucleotide-binding</keyword>
<evidence type="ECO:0000256" key="11">
    <source>
        <dbReference type="SAM" id="MobiDB-lite"/>
    </source>
</evidence>
<dbReference type="PANTHER" id="PTHR11895:SF151">
    <property type="entry name" value="GLUTAMYL-TRNA(GLN) AMIDOTRANSFERASE SUBUNIT A"/>
    <property type="match status" value="1"/>
</dbReference>
<dbReference type="PROSITE" id="PS00571">
    <property type="entry name" value="AMIDASES"/>
    <property type="match status" value="1"/>
</dbReference>
<evidence type="ECO:0000313" key="13">
    <source>
        <dbReference type="EMBL" id="MDZ7282607.1"/>
    </source>
</evidence>
<dbReference type="HAMAP" id="MF_00120">
    <property type="entry name" value="GatA"/>
    <property type="match status" value="1"/>
</dbReference>
<gene>
    <name evidence="10 13" type="primary">gatA</name>
    <name evidence="13" type="ORF">N4G62_11280</name>
</gene>
<evidence type="ECO:0000256" key="9">
    <source>
        <dbReference type="ARBA" id="ARBA00047407"/>
    </source>
</evidence>
<dbReference type="InterPro" id="IPR036928">
    <property type="entry name" value="AS_sf"/>
</dbReference>
<dbReference type="EMBL" id="JAOBTW010000010">
    <property type="protein sequence ID" value="MDZ7282607.1"/>
    <property type="molecule type" value="Genomic_DNA"/>
</dbReference>
<feature type="active site" description="Acyl-ester intermediate" evidence="10">
    <location>
        <position position="183"/>
    </location>
</feature>
<sequence>MTDLTTLGIAAIRDGVRDGQFKAREVAEAFNAKVAGARALNAFLVETPDHALAAADAADAARAAGETLKPLAGVPIGMKDLFATKGVATTAASKILEGFVPPYESTVSQNLWNAGAGMLGKLNLDQFAMGSSNETSAFGNVISPWRRPNDTAALAPGGSSGGSSTAVSAGLAPGATGTDTGGSIRQPAAFTGISGIKPTYGRCSRWGTIAFASSLDQAGPMARDVRDCAIMLEAMAGFDAKDATSLKLDVPNWEAALSTDLKGKKVGVPKEYRVDGMPGEIEALWQQGIDWLRDAGAEIVEVSLPHTKYALPAYYIIAPAEASSNLARYDGVRYGLRDLPEGAGLQDMYAATRAAGFGDEVKRRILIGTYVLSAGFYDAYYTQAQKVRTLIARDFERAFGECDVLLTPTAPSAAFALGEKQADPLAMYLNDVFTVPASLAGLPAMSVPGGLDKDGLPLGLQIIGKPLDEQGVLNAGLAIEQRAGFTARPQAWW</sequence>
<comment type="similarity">
    <text evidence="1 10">Belongs to the amidase family. GatA subfamily.</text>
</comment>
<evidence type="ECO:0000256" key="3">
    <source>
        <dbReference type="ARBA" id="ARBA00012739"/>
    </source>
</evidence>
<evidence type="ECO:0000256" key="8">
    <source>
        <dbReference type="ARBA" id="ARBA00022917"/>
    </source>
</evidence>
<dbReference type="InterPro" id="IPR000120">
    <property type="entry name" value="Amidase"/>
</dbReference>
<evidence type="ECO:0000313" key="14">
    <source>
        <dbReference type="Proteomes" id="UP001292182"/>
    </source>
</evidence>
<protein>
    <recommendedName>
        <fullName evidence="4 10">Glutamyl-tRNA(Gln) amidotransferase subunit A</fullName>
        <shortName evidence="10">Glu-ADT subunit A</shortName>
        <ecNumber evidence="3 10">6.3.5.7</ecNumber>
    </recommendedName>
</protein>
<keyword evidence="5 10" id="KW-0436">Ligase</keyword>
<evidence type="ECO:0000259" key="12">
    <source>
        <dbReference type="Pfam" id="PF01425"/>
    </source>
</evidence>
<evidence type="ECO:0000256" key="6">
    <source>
        <dbReference type="ARBA" id="ARBA00022741"/>
    </source>
</evidence>
<dbReference type="InterPro" id="IPR004412">
    <property type="entry name" value="GatA"/>
</dbReference>
<evidence type="ECO:0000256" key="2">
    <source>
        <dbReference type="ARBA" id="ARBA00011123"/>
    </source>
</evidence>
<evidence type="ECO:0000256" key="7">
    <source>
        <dbReference type="ARBA" id="ARBA00022840"/>
    </source>
</evidence>
<dbReference type="InterPro" id="IPR023631">
    <property type="entry name" value="Amidase_dom"/>
</dbReference>
<feature type="domain" description="Amidase" evidence="12">
    <location>
        <begin position="25"/>
        <end position="473"/>
    </location>
</feature>
<evidence type="ECO:0000256" key="5">
    <source>
        <dbReference type="ARBA" id="ARBA00022598"/>
    </source>
</evidence>
<comment type="function">
    <text evidence="10">Allows the formation of correctly charged Gln-tRNA(Gln) through the transamidation of misacylated Glu-tRNA(Gln) in organisms which lack glutaminyl-tRNA synthetase. The reaction takes place in the presence of glutamine and ATP through an activated gamma-phospho-Glu-tRNA(Gln).</text>
</comment>
<dbReference type="NCBIfam" id="TIGR00132">
    <property type="entry name" value="gatA"/>
    <property type="match status" value="1"/>
</dbReference>
<keyword evidence="7 10" id="KW-0067">ATP-binding</keyword>
<evidence type="ECO:0000256" key="10">
    <source>
        <dbReference type="HAMAP-Rule" id="MF_00120"/>
    </source>
</evidence>
<accession>A0ABU5LRS6</accession>
<proteinExistence type="inferred from homology"/>